<keyword evidence="6" id="KW-0378">Hydrolase</keyword>
<keyword evidence="6" id="KW-0328">Glycosyltransferase</keyword>
<dbReference type="PANTHER" id="PTHR41695">
    <property type="entry name" value="1,4-ALPHA-GLUCAN BRANCHING ENZYME RV3031-RELATED"/>
    <property type="match status" value="1"/>
</dbReference>
<reference evidence="6 7" key="1">
    <citation type="submission" date="2015-11" db="EMBL/GenBank/DDBJ databases">
        <authorList>
            <person name="Lin W."/>
        </authorList>
    </citation>
    <scope>NUCLEOTIDE SEQUENCE [LARGE SCALE GENOMIC DNA]</scope>
    <source>
        <strain evidence="6 7">HCH-1</strain>
    </source>
</reference>
<evidence type="ECO:0000256" key="3">
    <source>
        <dbReference type="RuleBase" id="RU361196"/>
    </source>
</evidence>
<dbReference type="SUPFAM" id="SSF88688">
    <property type="entry name" value="Families 57/38 glycoside transferase middle domain"/>
    <property type="match status" value="1"/>
</dbReference>
<evidence type="ECO:0000313" key="7">
    <source>
        <dbReference type="Proteomes" id="UP000060487"/>
    </source>
</evidence>
<organism evidence="6 7">
    <name type="scientific">Candidatus Magnetominusculus xianensis</name>
    <dbReference type="NCBI Taxonomy" id="1748249"/>
    <lineage>
        <taxon>Bacteria</taxon>
        <taxon>Pseudomonadati</taxon>
        <taxon>Nitrospirota</taxon>
        <taxon>Nitrospiria</taxon>
        <taxon>Nitrospirales</taxon>
        <taxon>Nitrospiraceae</taxon>
        <taxon>Candidatus Magnetominusculus</taxon>
    </lineage>
</organism>
<evidence type="ECO:0000259" key="4">
    <source>
        <dbReference type="Pfam" id="PF03065"/>
    </source>
</evidence>
<comment type="caution">
    <text evidence="6">The sequence shown here is derived from an EMBL/GenBank/DDBJ whole genome shotgun (WGS) entry which is preliminary data.</text>
</comment>
<dbReference type="RefSeq" id="WP_236861531.1">
    <property type="nucleotide sequence ID" value="NZ_LNQR01000034.1"/>
</dbReference>
<gene>
    <name evidence="6" type="ORF">ASN18_1046</name>
</gene>
<dbReference type="PANTHER" id="PTHR41695:SF1">
    <property type="entry name" value="1,4-ALPHA-GLUCAN BRANCHING ENZYME TK1436"/>
    <property type="match status" value="1"/>
</dbReference>
<keyword evidence="6" id="KW-0808">Transferase</keyword>
<dbReference type="InterPro" id="IPR028995">
    <property type="entry name" value="Glyco_hydro_57/38_cen_sf"/>
</dbReference>
<dbReference type="Pfam" id="PF09210">
    <property type="entry name" value="BE_C"/>
    <property type="match status" value="1"/>
</dbReference>
<dbReference type="Gene3D" id="1.20.1430.10">
    <property type="entry name" value="Families 57/38 glycoside transferase, middle domain"/>
    <property type="match status" value="1"/>
</dbReference>
<evidence type="ECO:0000256" key="2">
    <source>
        <dbReference type="ARBA" id="ARBA00023277"/>
    </source>
</evidence>
<dbReference type="InterPro" id="IPR037090">
    <property type="entry name" value="57_glycoside_trans_central"/>
</dbReference>
<sequence>MIKGYWLPVLHSHLPFVKHPEYDYFLEEHWLFEAIFETYLPLLMRMKRFEADGVDFRLTVSVSPPLVEMLDDEYLTGLFIKYMDRLIELSQKEMKRVQNDGSMLNVATFYYKRFIEIKTFFTDVLGSNVLNGYKYFSDKGQLEIITCGATHGFLPLLRTNPRAVEAQIDLATQCHYEHFGKAATGIWLPECAYYEELDEILKKYGIKYFFLESHGVNKGVPAPKFSVYSAVHTLNGLAAFARDPETSKQVWSSMSGYPGSPEYRDFYRDIGFDLEMDYIKPYISPDGNRVFTGIKYYKITGKTEDKLPYDPVAAFHKTKFHAEHFCNARYEQVEALAPSMDRPPLMVSPYDAELYGHWWFEGPDFLYHVLLQLQKDKTIKPVTPTEYLSYHPKNQTVAPSPSSWGENGYYDVWLNEDNSWIYRHLHFMAGSLEKLADEYYDMPDDGSDISLFNKRVLDQLARELLLAQSSDWAFLITQGTAIEYSVKRTKEHISNFNALMSSFRSAAVDIDFLKWLELKNSIFKNLNFRVYSSKNIR</sequence>
<name>A0ABR5SID5_9BACT</name>
<dbReference type="InterPro" id="IPR004300">
    <property type="entry name" value="Glyco_hydro_57_N"/>
</dbReference>
<dbReference type="Pfam" id="PF03065">
    <property type="entry name" value="Glyco_hydro_57"/>
    <property type="match status" value="1"/>
</dbReference>
<dbReference type="GO" id="GO:0016787">
    <property type="term" value="F:hydrolase activity"/>
    <property type="evidence" value="ECO:0007669"/>
    <property type="project" value="UniProtKB-KW"/>
</dbReference>
<protein>
    <submittedName>
        <fullName evidence="6">Glycoside hydrolase</fullName>
        <ecNumber evidence="6">2.4.1.18</ecNumber>
    </submittedName>
</protein>
<dbReference type="InterPro" id="IPR027291">
    <property type="entry name" value="Glyco_hydro_38_N_sf"/>
</dbReference>
<dbReference type="Proteomes" id="UP000060487">
    <property type="component" value="Unassembled WGS sequence"/>
</dbReference>
<dbReference type="InterPro" id="IPR040042">
    <property type="entry name" value="Branching_enz_MT3115-like"/>
</dbReference>
<dbReference type="SUPFAM" id="SSF88713">
    <property type="entry name" value="Glycoside hydrolase/deacetylase"/>
    <property type="match status" value="1"/>
</dbReference>
<dbReference type="InterPro" id="IPR015293">
    <property type="entry name" value="BE_C"/>
</dbReference>
<proteinExistence type="inferred from homology"/>
<feature type="domain" description="1,4-alpha-glucan branching enzyme C-terminal" evidence="5">
    <location>
        <begin position="447"/>
        <end position="531"/>
    </location>
</feature>
<evidence type="ECO:0000313" key="6">
    <source>
        <dbReference type="EMBL" id="KWT90962.1"/>
    </source>
</evidence>
<keyword evidence="7" id="KW-1185">Reference proteome</keyword>
<accession>A0ABR5SID5</accession>
<dbReference type="EMBL" id="LNQR01000034">
    <property type="protein sequence ID" value="KWT90962.1"/>
    <property type="molecule type" value="Genomic_DNA"/>
</dbReference>
<dbReference type="EC" id="2.4.1.18" evidence="6"/>
<comment type="similarity">
    <text evidence="1 3">Belongs to the glycosyl hydrolase 57 family.</text>
</comment>
<feature type="domain" description="Glycoside hydrolase family 57 N-terminal" evidence="4">
    <location>
        <begin position="9"/>
        <end position="305"/>
    </location>
</feature>
<dbReference type="GO" id="GO:0003844">
    <property type="term" value="F:1,4-alpha-glucan branching enzyme activity"/>
    <property type="evidence" value="ECO:0007669"/>
    <property type="project" value="UniProtKB-EC"/>
</dbReference>
<evidence type="ECO:0000259" key="5">
    <source>
        <dbReference type="Pfam" id="PF09210"/>
    </source>
</evidence>
<dbReference type="InterPro" id="IPR011330">
    <property type="entry name" value="Glyco_hydro/deAcase_b/a-brl"/>
</dbReference>
<dbReference type="Gene3D" id="3.20.110.10">
    <property type="entry name" value="Glycoside hydrolase 38, N terminal domain"/>
    <property type="match status" value="1"/>
</dbReference>
<evidence type="ECO:0000256" key="1">
    <source>
        <dbReference type="ARBA" id="ARBA00006821"/>
    </source>
</evidence>
<dbReference type="CDD" id="cd10792">
    <property type="entry name" value="GH57N_AmyC_like"/>
    <property type="match status" value="1"/>
</dbReference>
<keyword evidence="2 3" id="KW-0119">Carbohydrate metabolism</keyword>